<protein>
    <submittedName>
        <fullName evidence="2">Methyltransferase domain-containing protein</fullName>
    </submittedName>
</protein>
<dbReference type="PANTHER" id="PTHR43036:SF2">
    <property type="entry name" value="OS04G0481300 PROTEIN"/>
    <property type="match status" value="1"/>
</dbReference>
<dbReference type="Gene3D" id="3.40.50.150">
    <property type="entry name" value="Vaccinia Virus protein VP39"/>
    <property type="match status" value="1"/>
</dbReference>
<evidence type="ECO:0000313" key="3">
    <source>
        <dbReference type="Proteomes" id="UP000677668"/>
    </source>
</evidence>
<dbReference type="Pfam" id="PF08241">
    <property type="entry name" value="Methyltransf_11"/>
    <property type="match status" value="1"/>
</dbReference>
<evidence type="ECO:0000313" key="2">
    <source>
        <dbReference type="EMBL" id="QUV95585.1"/>
    </source>
</evidence>
<organism evidence="2 3">
    <name type="scientific">Chloracidobacterium sp. N</name>
    <dbReference type="NCBI Taxonomy" id="2821540"/>
    <lineage>
        <taxon>Bacteria</taxon>
        <taxon>Pseudomonadati</taxon>
        <taxon>Acidobacteriota</taxon>
        <taxon>Terriglobia</taxon>
        <taxon>Terriglobales</taxon>
        <taxon>Acidobacteriaceae</taxon>
        <taxon>Chloracidobacterium</taxon>
        <taxon>Chloracidobacterium aggregatum</taxon>
    </lineage>
</organism>
<dbReference type="EMBL" id="CP072643">
    <property type="protein sequence ID" value="QUV95585.1"/>
    <property type="molecule type" value="Genomic_DNA"/>
</dbReference>
<name>A0ABX8B4K0_9BACT</name>
<dbReference type="PANTHER" id="PTHR43036">
    <property type="entry name" value="OSJNBB0011N17.9 PROTEIN"/>
    <property type="match status" value="1"/>
</dbReference>
<keyword evidence="3" id="KW-1185">Reference proteome</keyword>
<dbReference type="SUPFAM" id="SSF53335">
    <property type="entry name" value="S-adenosyl-L-methionine-dependent methyltransferases"/>
    <property type="match status" value="1"/>
</dbReference>
<dbReference type="GO" id="GO:0032259">
    <property type="term" value="P:methylation"/>
    <property type="evidence" value="ECO:0007669"/>
    <property type="project" value="UniProtKB-KW"/>
</dbReference>
<dbReference type="GO" id="GO:0008168">
    <property type="term" value="F:methyltransferase activity"/>
    <property type="evidence" value="ECO:0007669"/>
    <property type="project" value="UniProtKB-KW"/>
</dbReference>
<dbReference type="InterPro" id="IPR013216">
    <property type="entry name" value="Methyltransf_11"/>
</dbReference>
<accession>A0ABX8B4K0</accession>
<proteinExistence type="predicted"/>
<dbReference type="RefSeq" id="WP_211423803.1">
    <property type="nucleotide sequence ID" value="NZ_CP072643.1"/>
</dbReference>
<gene>
    <name evidence="2" type="ORF">J8C05_12190</name>
</gene>
<keyword evidence="2" id="KW-0489">Methyltransferase</keyword>
<reference evidence="2 3" key="1">
    <citation type="submission" date="2021-03" db="EMBL/GenBank/DDBJ databases">
        <title>Genomic and phenotypic characterization of Chloracidobacterium isolates provides evidence for multiple species.</title>
        <authorList>
            <person name="Saini M.K."/>
            <person name="Costas A.M.G."/>
            <person name="Tank M."/>
            <person name="Bryant D.A."/>
        </authorList>
    </citation>
    <scope>NUCLEOTIDE SEQUENCE [LARGE SCALE GENOMIC DNA]</scope>
    <source>
        <strain evidence="2 3">N</strain>
    </source>
</reference>
<keyword evidence="2" id="KW-0808">Transferase</keyword>
<dbReference type="Proteomes" id="UP000677668">
    <property type="component" value="Chromosome 2"/>
</dbReference>
<sequence>MRHPLHLPPDAFRRWDETPDARFYSLPRFVTHIDAGAIAAVTQLYREYFPSGGDILDVCSSWVSHLPEEVTYRQVTGIGMNAAELAANPRLTAWFVHDLNTNPVLPLADASFDAAGLCVSIDYLTDPVAVLRDIGRVLRPGGPLVVTFSNRCFPTKAIAIWLMLDDAGRCRLVENFFQAAGVWDNIHTLDRSPGTGDPLYAVIGRRR</sequence>
<feature type="domain" description="Methyltransferase type 11" evidence="1">
    <location>
        <begin position="73"/>
        <end position="145"/>
    </location>
</feature>
<dbReference type="InterPro" id="IPR029063">
    <property type="entry name" value="SAM-dependent_MTases_sf"/>
</dbReference>
<evidence type="ECO:0000259" key="1">
    <source>
        <dbReference type="Pfam" id="PF08241"/>
    </source>
</evidence>